<dbReference type="AlphaFoldDB" id="A0A1S1V7M2"/>
<protein>
    <recommendedName>
        <fullName evidence="3">Protein kinase domain-containing protein</fullName>
    </recommendedName>
</protein>
<dbReference type="RefSeq" id="WP_071062614.1">
    <property type="nucleotide sequence ID" value="NZ_MKIE01000003.1"/>
</dbReference>
<evidence type="ECO:0000313" key="4">
    <source>
        <dbReference type="EMBL" id="OHW62603.1"/>
    </source>
</evidence>
<gene>
    <name evidence="4" type="primary">ubiB</name>
    <name evidence="4" type="ORF">EUAN_11680</name>
</gene>
<comment type="similarity">
    <text evidence="1">Belongs to the protein kinase superfamily. ADCK protein kinase family.</text>
</comment>
<comment type="caution">
    <text evidence="4">The sequence shown here is derived from an EMBL/GenBank/DDBJ whole genome shotgun (WGS) entry which is preliminary data.</text>
</comment>
<dbReference type="GO" id="GO:0004672">
    <property type="term" value="F:protein kinase activity"/>
    <property type="evidence" value="ECO:0007669"/>
    <property type="project" value="InterPro"/>
</dbReference>
<sequence>MTSIFKRKHNNLSRYREILSVFYKYGFDSYISGVSEKNIFRRLVFKSKKLDDESISRGERLKQAFEELGPTFVKLGQILSTRYDMLPRDIVDSLSGLQDSVAEFSLEEAEGIFRSEIGSGFGESFSEFCPEPIAAASIGQVYRAKLFSGEKVVVKIQRPNIEKMIKTDIEIISKMAKLVDESLNKSGMFKASEIVKEFGYYLSREIDYTYEAQNALKFANNFKNRRGVKIPKIYWEYTTSKVLVMEEIEGVKISEVEKLQEKSWNLRKIAKNLADSFMTQVFIDGIFHGDPHPGNIMAIDENTIGYIDFGITGFMDSNTKRFMISMLKSSQDKNVDDVMESLMDIGSAPEDVNEEELKKDIYFIMSHYFDMPMERINVGDAIKEVFNTAYSHKLKLPAQLSLLMKSTMTIEGCVRKLQPDFSLEEISKQTIGKIYKEKISARKFTSDVGKFIYENYETAVKMPKRINKILENAEKNKIKLNLKHEDGERFVANMKEISSGLVFGVITGSLILASSLMLLNVSEIHSKLVKYAATFTFAGSVLVGNLYMWRYVIKKR</sequence>
<dbReference type="InterPro" id="IPR050154">
    <property type="entry name" value="UbiB_kinase"/>
</dbReference>
<dbReference type="GO" id="GO:0005524">
    <property type="term" value="F:ATP binding"/>
    <property type="evidence" value="ECO:0007669"/>
    <property type="project" value="InterPro"/>
</dbReference>
<dbReference type="PANTHER" id="PTHR10566">
    <property type="entry name" value="CHAPERONE-ACTIVITY OF BC1 COMPLEX CABC1 -RELATED"/>
    <property type="match status" value="1"/>
</dbReference>
<accession>A0A1S1V7M2</accession>
<keyword evidence="2" id="KW-1133">Transmembrane helix</keyword>
<evidence type="ECO:0000256" key="1">
    <source>
        <dbReference type="ARBA" id="ARBA00009670"/>
    </source>
</evidence>
<dbReference type="SUPFAM" id="SSF56112">
    <property type="entry name" value="Protein kinase-like (PK-like)"/>
    <property type="match status" value="1"/>
</dbReference>
<feature type="domain" description="Protein kinase" evidence="3">
    <location>
        <begin position="127"/>
        <end position="456"/>
    </location>
</feature>
<dbReference type="Pfam" id="PF03109">
    <property type="entry name" value="ABC1"/>
    <property type="match status" value="1"/>
</dbReference>
<dbReference type="CDD" id="cd05121">
    <property type="entry name" value="ABC1_ADCK3-like"/>
    <property type="match status" value="1"/>
</dbReference>
<feature type="transmembrane region" description="Helical" evidence="2">
    <location>
        <begin position="531"/>
        <end position="549"/>
    </location>
</feature>
<proteinExistence type="inferred from homology"/>
<dbReference type="Proteomes" id="UP000180254">
    <property type="component" value="Unassembled WGS sequence"/>
</dbReference>
<keyword evidence="5" id="KW-1185">Reference proteome</keyword>
<keyword evidence="2" id="KW-0472">Membrane</keyword>
<keyword evidence="2" id="KW-0812">Transmembrane</keyword>
<dbReference type="PANTHER" id="PTHR10566:SF113">
    <property type="entry name" value="PROTEIN ACTIVITY OF BC1 COMPLEX KINASE 7, CHLOROPLASTIC"/>
    <property type="match status" value="1"/>
</dbReference>
<name>A0A1S1V7M2_9FIRM</name>
<organism evidence="4 5">
    <name type="scientific">Andreesenia angusta</name>
    <dbReference type="NCBI Taxonomy" id="39480"/>
    <lineage>
        <taxon>Bacteria</taxon>
        <taxon>Bacillati</taxon>
        <taxon>Bacillota</taxon>
        <taxon>Tissierellia</taxon>
        <taxon>Tissierellales</taxon>
        <taxon>Gottschalkiaceae</taxon>
        <taxon>Andreesenia</taxon>
    </lineage>
</organism>
<evidence type="ECO:0000313" key="5">
    <source>
        <dbReference type="Proteomes" id="UP000180254"/>
    </source>
</evidence>
<dbReference type="Gene3D" id="1.10.510.10">
    <property type="entry name" value="Transferase(Phosphotransferase) domain 1"/>
    <property type="match status" value="1"/>
</dbReference>
<dbReference type="STRING" id="39480.EUAN_11680"/>
<keyword evidence="4" id="KW-0808">Transferase</keyword>
<feature type="transmembrane region" description="Helical" evidence="2">
    <location>
        <begin position="499"/>
        <end position="519"/>
    </location>
</feature>
<dbReference type="OrthoDB" id="9795390at2"/>
<dbReference type="InterPro" id="IPR000719">
    <property type="entry name" value="Prot_kinase_dom"/>
</dbReference>
<evidence type="ECO:0000256" key="2">
    <source>
        <dbReference type="SAM" id="Phobius"/>
    </source>
</evidence>
<reference evidence="4" key="1">
    <citation type="submission" date="2016-09" db="EMBL/GenBank/DDBJ databases">
        <title>Genome sequence of Eubacterium angustum.</title>
        <authorList>
            <person name="Poehlein A."/>
            <person name="Daniel R."/>
        </authorList>
    </citation>
    <scope>NUCLEOTIDE SEQUENCE [LARGE SCALE GENOMIC DNA]</scope>
    <source>
        <strain evidence="4">DSM 1989</strain>
    </source>
</reference>
<dbReference type="InterPro" id="IPR004147">
    <property type="entry name" value="ABC1_dom"/>
</dbReference>
<dbReference type="PROSITE" id="PS50011">
    <property type="entry name" value="PROTEIN_KINASE_DOM"/>
    <property type="match status" value="1"/>
</dbReference>
<dbReference type="InterPro" id="IPR011009">
    <property type="entry name" value="Kinase-like_dom_sf"/>
</dbReference>
<dbReference type="EMBL" id="MKIE01000003">
    <property type="protein sequence ID" value="OHW62603.1"/>
    <property type="molecule type" value="Genomic_DNA"/>
</dbReference>
<evidence type="ECO:0000259" key="3">
    <source>
        <dbReference type="PROSITE" id="PS50011"/>
    </source>
</evidence>